<evidence type="ECO:0000259" key="11">
    <source>
        <dbReference type="PROSITE" id="PS51194"/>
    </source>
</evidence>
<dbReference type="Pfam" id="PF00271">
    <property type="entry name" value="Helicase_C"/>
    <property type="match status" value="1"/>
</dbReference>
<dbReference type="InterPro" id="IPR045628">
    <property type="entry name" value="Lhr_WH_dom"/>
</dbReference>
<dbReference type="GO" id="GO:0016887">
    <property type="term" value="F:ATP hydrolysis activity"/>
    <property type="evidence" value="ECO:0007669"/>
    <property type="project" value="TreeGrafter"/>
</dbReference>
<keyword evidence="2" id="KW-0227">DNA damage</keyword>
<dbReference type="GO" id="GO:0005524">
    <property type="term" value="F:ATP binding"/>
    <property type="evidence" value="ECO:0007669"/>
    <property type="project" value="UniProtKB-KW"/>
</dbReference>
<dbReference type="SMART" id="SM00490">
    <property type="entry name" value="HELICc"/>
    <property type="match status" value="1"/>
</dbReference>
<dbReference type="InterPro" id="IPR011545">
    <property type="entry name" value="DEAD/DEAH_box_helicase_dom"/>
</dbReference>
<keyword evidence="1" id="KW-0547">Nucleotide-binding</keyword>
<dbReference type="Gene3D" id="3.40.50.300">
    <property type="entry name" value="P-loop containing nucleotide triphosphate hydrolases"/>
    <property type="match status" value="2"/>
</dbReference>
<dbReference type="Pfam" id="PF19306">
    <property type="entry name" value="WHD_Lhr"/>
    <property type="match status" value="1"/>
</dbReference>
<evidence type="ECO:0000256" key="9">
    <source>
        <dbReference type="ARBA" id="ARBA00093467"/>
    </source>
</evidence>
<feature type="domain" description="Helicase ATP-binding" evidence="10">
    <location>
        <begin position="50"/>
        <end position="232"/>
    </location>
</feature>
<comment type="similarity">
    <text evidence="9">Belongs to the Lhr helicase family. Lhr-Core subfamily.</text>
</comment>
<dbReference type="GO" id="GO:0006281">
    <property type="term" value="P:DNA repair"/>
    <property type="evidence" value="ECO:0007669"/>
    <property type="project" value="UniProtKB-KW"/>
</dbReference>
<dbReference type="InterPro" id="IPR052511">
    <property type="entry name" value="ATP-dep_Helicase"/>
</dbReference>
<dbReference type="PIRSF" id="PIRSF037307">
    <property type="entry name" value="Lhr-like_helic_prd"/>
    <property type="match status" value="1"/>
</dbReference>
<accession>A0A830GRU0</accession>
<dbReference type="InterPro" id="IPR013701">
    <property type="entry name" value="Lhr-like_DEAD/DEAH_assoc"/>
</dbReference>
<dbReference type="AlphaFoldDB" id="A0A830GRU0"/>
<dbReference type="EMBL" id="BMNL01000001">
    <property type="protein sequence ID" value="GGP19097.1"/>
    <property type="molecule type" value="Genomic_DNA"/>
</dbReference>
<organism evidence="12 13">
    <name type="scientific">Thermocladium modestius</name>
    <dbReference type="NCBI Taxonomy" id="62609"/>
    <lineage>
        <taxon>Archaea</taxon>
        <taxon>Thermoproteota</taxon>
        <taxon>Thermoprotei</taxon>
        <taxon>Thermoproteales</taxon>
        <taxon>Thermoproteaceae</taxon>
        <taxon>Thermocladium</taxon>
    </lineage>
</organism>
<dbReference type="Proteomes" id="UP000610960">
    <property type="component" value="Unassembled WGS sequence"/>
</dbReference>
<dbReference type="InterPro" id="IPR001650">
    <property type="entry name" value="Helicase_C-like"/>
</dbReference>
<keyword evidence="6" id="KW-0238">DNA-binding</keyword>
<evidence type="ECO:0000256" key="1">
    <source>
        <dbReference type="ARBA" id="ARBA00022741"/>
    </source>
</evidence>
<comment type="caution">
    <text evidence="12">The sequence shown here is derived from an EMBL/GenBank/DDBJ whole genome shotgun (WGS) entry which is preliminary data.</text>
</comment>
<evidence type="ECO:0000256" key="6">
    <source>
        <dbReference type="ARBA" id="ARBA00023125"/>
    </source>
</evidence>
<sequence length="980" mass="109257">MPGRLRVCEFMNTAEAEADGDALSLLHPLIKELLARRGITALTEPQRRAIPLIMEGRNVLIISPTGSGKTEAAILPVLSMFLRARERGELGPGINILYITPLRALNRDLLDRLSWWGGELGMEVAVRHGDTDANERSRQSRRPPQMLITTPETLQLILTGRRLREHVKSVKWIIIDEVHELAEDKRGVQLSLTLEVLKWLIGSSPQLIGLSATIGSPREVARFLVGEGDAEVVDASMMRRTKMEVIGPAAPPPDPPSLREDAEELIHKDALGRLLHVKRLIDEGGGATIVFVNTRSMAELLAFRFSLLDPGYPVAVHHSSLSKVSRINVERLFKDGGLKAIIATSSLELGIDIGRVDQVIQYLSPHQVTRLVQRVGRSGHRLDRTPRGFIVTEDLNDTLEAEAIIGRARRGWIEPLTVPEKPFDVLVHQIVLLMMIRNRWSLGEIHSIFSRSYPYRGLSMEELRGVVKFMSEVLNPRLVYFVDGEDVVLKPSGRRARMEMYRYFFDQLSMIPEEQQYVVIREDTEEPVGVLDDAFIAEYGQVGVKFVFRGSVWILSGLDEDKVYVRPTEDPVGAIPSWIGEEIPVPREVAEDVGRIKARLAEAVRRGEAPSRVAGELGLGEEVASYALDFVRRQAEVAPVPTHEEVVVEEVGDLAVVHAHFGTLINRTLARMLSELITRDTGFPVAVQQDPYSVVIQLPRGASRSGLVEEELVKLASLGGGELIELVRSVALRTGLLRRRFMHVARRFNVLSKKRSWGEVNMGSVIEALRDTPVFTEAFKEFLVRDVDLDGAARVLARIKSGEVRIRTVRLAAPSPMAQEIIDKISHKMELIAPERLDKLVLESVKARLLNESLTLVCRECGSTFMARVRDAMNAKCPQCGSARLGAVKLEEGKAADLAARVREGRVRKGDRRHADALERSTELVARHGWRAMVVLASRLPLDEAEALLEKTGEAGLDELAAAIYGAEREHMRRRFLSNE</sequence>
<evidence type="ECO:0000256" key="4">
    <source>
        <dbReference type="ARBA" id="ARBA00022806"/>
    </source>
</evidence>
<dbReference type="PANTHER" id="PTHR47962:SF5">
    <property type="entry name" value="ATP-DEPENDENT HELICASE LHR-RELATED"/>
    <property type="match status" value="1"/>
</dbReference>
<gene>
    <name evidence="12" type="ORF">GCM10007981_01400</name>
</gene>
<dbReference type="GO" id="GO:0004386">
    <property type="term" value="F:helicase activity"/>
    <property type="evidence" value="ECO:0007669"/>
    <property type="project" value="UniProtKB-KW"/>
</dbReference>
<dbReference type="SUPFAM" id="SSF52540">
    <property type="entry name" value="P-loop containing nucleoside triphosphate hydrolases"/>
    <property type="match status" value="1"/>
</dbReference>
<dbReference type="SMART" id="SM00487">
    <property type="entry name" value="DEXDc"/>
    <property type="match status" value="1"/>
</dbReference>
<dbReference type="Pfam" id="PF00270">
    <property type="entry name" value="DEAD"/>
    <property type="match status" value="1"/>
</dbReference>
<keyword evidence="5" id="KW-0067">ATP-binding</keyword>
<dbReference type="SMART" id="SM00382">
    <property type="entry name" value="AAA"/>
    <property type="match status" value="1"/>
</dbReference>
<protein>
    <submittedName>
        <fullName evidence="12">ATP-dependent helicase</fullName>
    </submittedName>
</protein>
<dbReference type="InterPro" id="IPR027417">
    <property type="entry name" value="P-loop_NTPase"/>
</dbReference>
<evidence type="ECO:0000259" key="10">
    <source>
        <dbReference type="PROSITE" id="PS51192"/>
    </source>
</evidence>
<reference evidence="12" key="2">
    <citation type="submission" date="2020-09" db="EMBL/GenBank/DDBJ databases">
        <authorList>
            <person name="Sun Q."/>
            <person name="Ohkuma M."/>
        </authorList>
    </citation>
    <scope>NUCLEOTIDE SEQUENCE</scope>
    <source>
        <strain evidence="12">JCM 10088</strain>
    </source>
</reference>
<keyword evidence="7" id="KW-0234">DNA repair</keyword>
<evidence type="ECO:0000313" key="12">
    <source>
        <dbReference type="EMBL" id="GGP19097.1"/>
    </source>
</evidence>
<dbReference type="PROSITE" id="PS51192">
    <property type="entry name" value="HELICASE_ATP_BIND_1"/>
    <property type="match status" value="1"/>
</dbReference>
<keyword evidence="3" id="KW-0378">Hydrolase</keyword>
<keyword evidence="8" id="KW-0413">Isomerase</keyword>
<feature type="domain" description="Helicase C-terminal" evidence="11">
    <location>
        <begin position="276"/>
        <end position="424"/>
    </location>
</feature>
<evidence type="ECO:0000256" key="2">
    <source>
        <dbReference type="ARBA" id="ARBA00022763"/>
    </source>
</evidence>
<evidence type="ECO:0000256" key="7">
    <source>
        <dbReference type="ARBA" id="ARBA00023204"/>
    </source>
</evidence>
<proteinExistence type="inferred from homology"/>
<dbReference type="PANTHER" id="PTHR47962">
    <property type="entry name" value="ATP-DEPENDENT HELICASE LHR-RELATED-RELATED"/>
    <property type="match status" value="1"/>
</dbReference>
<name>A0A830GRU0_9CREN</name>
<dbReference type="GO" id="GO:0003677">
    <property type="term" value="F:DNA binding"/>
    <property type="evidence" value="ECO:0007669"/>
    <property type="project" value="UniProtKB-KW"/>
</dbReference>
<dbReference type="PROSITE" id="PS51194">
    <property type="entry name" value="HELICASE_CTER"/>
    <property type="match status" value="1"/>
</dbReference>
<dbReference type="Pfam" id="PF08494">
    <property type="entry name" value="DEAD_assoc"/>
    <property type="match status" value="1"/>
</dbReference>
<evidence type="ECO:0000256" key="3">
    <source>
        <dbReference type="ARBA" id="ARBA00022801"/>
    </source>
</evidence>
<dbReference type="InterPro" id="IPR017170">
    <property type="entry name" value="Lhr-like"/>
</dbReference>
<evidence type="ECO:0000256" key="8">
    <source>
        <dbReference type="ARBA" id="ARBA00023235"/>
    </source>
</evidence>
<dbReference type="GO" id="GO:0140097">
    <property type="term" value="F:catalytic activity, acting on DNA"/>
    <property type="evidence" value="ECO:0007669"/>
    <property type="project" value="UniProtKB-ARBA"/>
</dbReference>
<dbReference type="InterPro" id="IPR003593">
    <property type="entry name" value="AAA+_ATPase"/>
</dbReference>
<reference evidence="12" key="1">
    <citation type="journal article" date="2014" name="Int. J. Syst. Evol. Microbiol.">
        <title>Complete genome sequence of Corynebacterium casei LMG S-19264T (=DSM 44701T), isolated from a smear-ripened cheese.</title>
        <authorList>
            <consortium name="US DOE Joint Genome Institute (JGI-PGF)"/>
            <person name="Walter F."/>
            <person name="Albersmeier A."/>
            <person name="Kalinowski J."/>
            <person name="Ruckert C."/>
        </authorList>
    </citation>
    <scope>NUCLEOTIDE SEQUENCE</scope>
    <source>
        <strain evidence="12">JCM 10088</strain>
    </source>
</reference>
<dbReference type="InterPro" id="IPR014001">
    <property type="entry name" value="Helicase_ATP-bd"/>
</dbReference>
<keyword evidence="4 12" id="KW-0347">Helicase</keyword>
<keyword evidence="13" id="KW-1185">Reference proteome</keyword>
<evidence type="ECO:0000313" key="13">
    <source>
        <dbReference type="Proteomes" id="UP000610960"/>
    </source>
</evidence>
<evidence type="ECO:0000256" key="5">
    <source>
        <dbReference type="ARBA" id="ARBA00022840"/>
    </source>
</evidence>